<evidence type="ECO:0000256" key="6">
    <source>
        <dbReference type="SAM" id="MobiDB-lite"/>
    </source>
</evidence>
<sequence>MAHIVKLGALTDELVTLITSFSPQSDSARFNTCRETAFRALRHSNYNRTNQFDIEDRLEGLDEKFRVYNEDILADALKERLQKLPQLKLKWTSEILHLLLELSNKPVSTSRVEDLELIKVVDPEIQPPLKWRDLVAEDPLLREKSIWRNVDFGADSSDDDVLGDDQSELSDLTGSTGESSLDDDSVRRPQNFIVNTLEEETLQKLRKAQFWQKLPSVNGVQLKTVRKPITELQAVREILFMFNGTLSSLFESGSNDVRIVRPSKSYSLKHLTAEGYDMLMEQFGTQGSAVSILRAWVKQFQKVPLLQVLQGSISQRLMDLDTKLSNIQSRFIAPTKDVAVSLLSLQNEVAGFTKPLNRLADIIQRVEHDPYAHAFRYLEFLYDETCTSQMAGDDDMYAFMGNIFFQCFQIYLRPIRSWMEEGELSSGDNVFFVSEVIGNTDPASIWQSRFKLRQTQSGVLHAPSFLQTAAERIFNTGKSVVVLKQLNQFESVRLKRKIEPKLDFDSVCNTTKFSLAPFSELFDVAFEKWIRSKHHHTSNKLRQTLFDSCGLHNALNALAHVYFIADGISSSSFMTSIFDKLDTLDSSWNDRFPLTELAQGIFTFLFQIRRSSHILSRARLVSDRHNMTSTTDERSLYYSLRTRLLWFYYTLYYYLTSLVLEQRSQKMYQDLREVEDIDAMIRVHTLFAKRITDECLLGSKLELIHKTIIKILDLGIKLEDAQAANALVNKEAMEQQQEIMDLSLASLDLPTPRKANSFSRSMRMSMAKQKDEDSEDEMEVDLSILSPGMENRNEEPYVRKLESMKGEFDRLVRFVGSGLRGVARASGGEEAKGWDVLGEMIEGGLDGAGNSGVWR</sequence>
<dbReference type="InterPro" id="IPR007259">
    <property type="entry name" value="GCP"/>
</dbReference>
<dbReference type="GO" id="GO:0051225">
    <property type="term" value="P:spindle assembly"/>
    <property type="evidence" value="ECO:0007669"/>
    <property type="project" value="TreeGrafter"/>
</dbReference>
<evidence type="ECO:0000313" key="10">
    <source>
        <dbReference type="EMBL" id="KAB8303642.1"/>
    </source>
</evidence>
<dbReference type="GO" id="GO:0051321">
    <property type="term" value="P:meiotic cell cycle"/>
    <property type="evidence" value="ECO:0007669"/>
    <property type="project" value="TreeGrafter"/>
</dbReference>
<dbReference type="GO" id="GO:0005874">
    <property type="term" value="C:microtubule"/>
    <property type="evidence" value="ECO:0007669"/>
    <property type="project" value="UniProtKB-KW"/>
</dbReference>
<evidence type="ECO:0000259" key="9">
    <source>
        <dbReference type="Pfam" id="PF17681"/>
    </source>
</evidence>
<dbReference type="CDD" id="cd22572">
    <property type="entry name" value="GCP5_NTD"/>
    <property type="match status" value="1"/>
</dbReference>
<feature type="compositionally biased region" description="Polar residues" evidence="6">
    <location>
        <begin position="169"/>
        <end position="179"/>
    </location>
</feature>
<dbReference type="AlphaFoldDB" id="A0A5N6KIW3"/>
<evidence type="ECO:0000256" key="4">
    <source>
        <dbReference type="ARBA" id="ARBA00023212"/>
    </source>
</evidence>
<evidence type="ECO:0000256" key="2">
    <source>
        <dbReference type="ARBA" id="ARBA00022490"/>
    </source>
</evidence>
<dbReference type="PANTHER" id="PTHR19302">
    <property type="entry name" value="GAMMA TUBULIN COMPLEX PROTEIN"/>
    <property type="match status" value="1"/>
</dbReference>
<evidence type="ECO:0000313" key="11">
    <source>
        <dbReference type="Proteomes" id="UP000326757"/>
    </source>
</evidence>
<dbReference type="GO" id="GO:0000278">
    <property type="term" value="P:mitotic cell cycle"/>
    <property type="evidence" value="ECO:0007669"/>
    <property type="project" value="TreeGrafter"/>
</dbReference>
<dbReference type="InterPro" id="IPR032797">
    <property type="entry name" value="Mod21_N"/>
</dbReference>
<dbReference type="InterPro" id="IPR042241">
    <property type="entry name" value="GCP_C_sf"/>
</dbReference>
<gene>
    <name evidence="10" type="ORF">EYC80_005036</name>
</gene>
<evidence type="ECO:0000256" key="5">
    <source>
        <dbReference type="RuleBase" id="RU363050"/>
    </source>
</evidence>
<dbReference type="GO" id="GO:0031122">
    <property type="term" value="P:cytoplasmic microtubule organization"/>
    <property type="evidence" value="ECO:0007669"/>
    <property type="project" value="TreeGrafter"/>
</dbReference>
<dbReference type="GO" id="GO:0051011">
    <property type="term" value="F:microtubule minus-end binding"/>
    <property type="evidence" value="ECO:0007669"/>
    <property type="project" value="TreeGrafter"/>
</dbReference>
<feature type="domain" description="Gamma tubulin complex component C-terminal" evidence="7">
    <location>
        <begin position="600"/>
        <end position="820"/>
    </location>
</feature>
<dbReference type="Pfam" id="PF14609">
    <property type="entry name" value="GCP5-Mod21_N"/>
    <property type="match status" value="1"/>
</dbReference>
<proteinExistence type="inferred from homology"/>
<dbReference type="Gene3D" id="1.20.120.1900">
    <property type="entry name" value="Gamma-tubulin complex, C-terminal domain"/>
    <property type="match status" value="1"/>
</dbReference>
<feature type="compositionally biased region" description="Acidic residues" evidence="6">
    <location>
        <begin position="158"/>
        <end position="168"/>
    </location>
</feature>
<dbReference type="GO" id="GO:0007020">
    <property type="term" value="P:microtubule nucleation"/>
    <property type="evidence" value="ECO:0007669"/>
    <property type="project" value="InterPro"/>
</dbReference>
<name>A0A5N6KIW3_MONLA</name>
<feature type="region of interest" description="Disordered" evidence="6">
    <location>
        <begin position="158"/>
        <end position="185"/>
    </location>
</feature>
<dbReference type="GO" id="GO:0043015">
    <property type="term" value="F:gamma-tubulin binding"/>
    <property type="evidence" value="ECO:0007669"/>
    <property type="project" value="InterPro"/>
</dbReference>
<keyword evidence="4 5" id="KW-0206">Cytoskeleton</keyword>
<dbReference type="EMBL" id="VIGI01000002">
    <property type="protein sequence ID" value="KAB8303642.1"/>
    <property type="molecule type" value="Genomic_DNA"/>
</dbReference>
<keyword evidence="3 5" id="KW-0493">Microtubule</keyword>
<accession>A0A5N6KIW3</accession>
<protein>
    <recommendedName>
        <fullName evidence="5">Spindle pole body component</fullName>
    </recommendedName>
</protein>
<dbReference type="InterPro" id="IPR040457">
    <property type="entry name" value="GCP_C"/>
</dbReference>
<evidence type="ECO:0000259" key="8">
    <source>
        <dbReference type="Pfam" id="PF14609"/>
    </source>
</evidence>
<dbReference type="OrthoDB" id="66546at2759"/>
<comment type="similarity">
    <text evidence="1 5">Belongs to the TUBGCP family.</text>
</comment>
<dbReference type="GO" id="GO:0005816">
    <property type="term" value="C:spindle pole body"/>
    <property type="evidence" value="ECO:0007669"/>
    <property type="project" value="UniProtKB-ARBA"/>
</dbReference>
<dbReference type="InterPro" id="IPR041470">
    <property type="entry name" value="GCP_N"/>
</dbReference>
<evidence type="ECO:0000256" key="3">
    <source>
        <dbReference type="ARBA" id="ARBA00022701"/>
    </source>
</evidence>
<dbReference type="PANTHER" id="PTHR19302:SF33">
    <property type="entry name" value="GAMMA-TUBULIN COMPLEX COMPONENT 5"/>
    <property type="match status" value="1"/>
</dbReference>
<dbReference type="Pfam" id="PF17681">
    <property type="entry name" value="GCP_N_terminal"/>
    <property type="match status" value="1"/>
</dbReference>
<dbReference type="Proteomes" id="UP000326757">
    <property type="component" value="Unassembled WGS sequence"/>
</dbReference>
<evidence type="ECO:0000256" key="1">
    <source>
        <dbReference type="ARBA" id="ARBA00010337"/>
    </source>
</evidence>
<comment type="caution">
    <text evidence="10">The sequence shown here is derived from an EMBL/GenBank/DDBJ whole genome shotgun (WGS) entry which is preliminary data.</text>
</comment>
<organism evidence="10 11">
    <name type="scientific">Monilinia laxa</name>
    <name type="common">Brown rot fungus</name>
    <name type="synonym">Sclerotinia laxa</name>
    <dbReference type="NCBI Taxonomy" id="61186"/>
    <lineage>
        <taxon>Eukaryota</taxon>
        <taxon>Fungi</taxon>
        <taxon>Dikarya</taxon>
        <taxon>Ascomycota</taxon>
        <taxon>Pezizomycotina</taxon>
        <taxon>Leotiomycetes</taxon>
        <taxon>Helotiales</taxon>
        <taxon>Sclerotiniaceae</taxon>
        <taxon>Monilinia</taxon>
    </lineage>
</organism>
<evidence type="ECO:0000259" key="7">
    <source>
        <dbReference type="Pfam" id="PF04130"/>
    </source>
</evidence>
<keyword evidence="11" id="KW-1185">Reference proteome</keyword>
<dbReference type="GO" id="GO:0000922">
    <property type="term" value="C:spindle pole"/>
    <property type="evidence" value="ECO:0007669"/>
    <property type="project" value="InterPro"/>
</dbReference>
<comment type="subcellular location">
    <subcellularLocation>
        <location evidence="5">Cytoplasm</location>
        <location evidence="5">Cytoskeleton</location>
        <location evidence="5">Microtubule organizing center</location>
    </subcellularLocation>
</comment>
<keyword evidence="2 5" id="KW-0963">Cytoplasm</keyword>
<feature type="domain" description="Gamma tubulin complex component protein N-terminal" evidence="9">
    <location>
        <begin position="235"/>
        <end position="547"/>
    </location>
</feature>
<dbReference type="GO" id="GO:0000930">
    <property type="term" value="C:gamma-tubulin complex"/>
    <property type="evidence" value="ECO:0007669"/>
    <property type="project" value="TreeGrafter"/>
</dbReference>
<dbReference type="InterPro" id="IPR059169">
    <property type="entry name" value="GCP5_N_ext"/>
</dbReference>
<dbReference type="Pfam" id="PF04130">
    <property type="entry name" value="GCP_C_terminal"/>
    <property type="match status" value="1"/>
</dbReference>
<reference evidence="10 11" key="1">
    <citation type="submission" date="2019-06" db="EMBL/GenBank/DDBJ databases">
        <title>Genome Sequence of the Brown Rot Fungal Pathogen Monilinia laxa.</title>
        <authorList>
            <person name="De Miccolis Angelini R.M."/>
            <person name="Landi L."/>
            <person name="Abate D."/>
            <person name="Pollastro S."/>
            <person name="Romanazzi G."/>
            <person name="Faretra F."/>
        </authorList>
    </citation>
    <scope>NUCLEOTIDE SEQUENCE [LARGE SCALE GENOMIC DNA]</scope>
    <source>
        <strain evidence="10 11">Mlax316</strain>
    </source>
</reference>
<feature type="domain" description="Gamma-Tubulin ring complex non-core subunit mod21 N-terminal" evidence="8">
    <location>
        <begin position="68"/>
        <end position="159"/>
    </location>
</feature>